<evidence type="ECO:0000256" key="11">
    <source>
        <dbReference type="ARBA" id="ARBA00022984"/>
    </source>
</evidence>
<evidence type="ECO:0000313" key="18">
    <source>
        <dbReference type="EMBL" id="NKZ24350.1"/>
    </source>
</evidence>
<evidence type="ECO:0000256" key="9">
    <source>
        <dbReference type="ARBA" id="ARBA00022857"/>
    </source>
</evidence>
<dbReference type="AlphaFoldDB" id="A0A7X6S2T6"/>
<keyword evidence="10 16" id="KW-0133">Cell shape</keyword>
<dbReference type="InterPro" id="IPR036318">
    <property type="entry name" value="FAD-bd_PCMH-like_sf"/>
</dbReference>
<dbReference type="NCBIfam" id="NF010480">
    <property type="entry name" value="PRK13905.1"/>
    <property type="match status" value="1"/>
</dbReference>
<reference evidence="18 19" key="1">
    <citation type="submission" date="2020-04" db="EMBL/GenBank/DDBJ databases">
        <title>MicrobeNet Type strains.</title>
        <authorList>
            <person name="Nicholson A.C."/>
        </authorList>
    </citation>
    <scope>NUCLEOTIDE SEQUENCE [LARGE SCALE GENOMIC DNA]</scope>
    <source>
        <strain evidence="18 19">CCUG 61472</strain>
    </source>
</reference>
<name>A0A7X6S2T6_9LACO</name>
<keyword evidence="13 16" id="KW-0131">Cell cycle</keyword>
<keyword evidence="8 16" id="KW-0274">FAD</keyword>
<dbReference type="GO" id="GO:0051301">
    <property type="term" value="P:cell division"/>
    <property type="evidence" value="ECO:0007669"/>
    <property type="project" value="UniProtKB-KW"/>
</dbReference>
<dbReference type="InterPro" id="IPR036635">
    <property type="entry name" value="MurB_C_sf"/>
</dbReference>
<keyword evidence="9 16" id="KW-0521">NADP</keyword>
<dbReference type="GO" id="GO:0009252">
    <property type="term" value="P:peptidoglycan biosynthetic process"/>
    <property type="evidence" value="ECO:0007669"/>
    <property type="project" value="UniProtKB-UniRule"/>
</dbReference>
<evidence type="ECO:0000256" key="8">
    <source>
        <dbReference type="ARBA" id="ARBA00022827"/>
    </source>
</evidence>
<evidence type="ECO:0000256" key="7">
    <source>
        <dbReference type="ARBA" id="ARBA00022630"/>
    </source>
</evidence>
<feature type="domain" description="FAD-binding PCMH-type" evidence="17">
    <location>
        <begin position="27"/>
        <end position="192"/>
    </location>
</feature>
<feature type="active site" evidence="16">
    <location>
        <position position="171"/>
    </location>
</feature>
<evidence type="ECO:0000256" key="16">
    <source>
        <dbReference type="HAMAP-Rule" id="MF_00037"/>
    </source>
</evidence>
<dbReference type="Pfam" id="PF02873">
    <property type="entry name" value="MurB_C"/>
    <property type="match status" value="1"/>
</dbReference>
<comment type="pathway">
    <text evidence="4 16">Cell wall biogenesis; peptidoglycan biosynthesis.</text>
</comment>
<evidence type="ECO:0000313" key="19">
    <source>
        <dbReference type="Proteomes" id="UP000549765"/>
    </source>
</evidence>
<organism evidence="18 19">
    <name type="scientific">Periweissella fabalis</name>
    <dbReference type="NCBI Taxonomy" id="1070421"/>
    <lineage>
        <taxon>Bacteria</taxon>
        <taxon>Bacillati</taxon>
        <taxon>Bacillota</taxon>
        <taxon>Bacilli</taxon>
        <taxon>Lactobacillales</taxon>
        <taxon>Lactobacillaceae</taxon>
        <taxon>Periweissella</taxon>
    </lineage>
</organism>
<evidence type="ECO:0000256" key="1">
    <source>
        <dbReference type="ARBA" id="ARBA00001974"/>
    </source>
</evidence>
<dbReference type="GO" id="GO:0008762">
    <property type="term" value="F:UDP-N-acetylmuramate dehydrogenase activity"/>
    <property type="evidence" value="ECO:0007669"/>
    <property type="project" value="UniProtKB-UniRule"/>
</dbReference>
<evidence type="ECO:0000256" key="4">
    <source>
        <dbReference type="ARBA" id="ARBA00004752"/>
    </source>
</evidence>
<dbReference type="NCBIfam" id="TIGR00179">
    <property type="entry name" value="murB"/>
    <property type="match status" value="1"/>
</dbReference>
<comment type="similarity">
    <text evidence="16">Belongs to the MurB family.</text>
</comment>
<dbReference type="GO" id="GO:0071949">
    <property type="term" value="F:FAD binding"/>
    <property type="evidence" value="ECO:0007669"/>
    <property type="project" value="InterPro"/>
</dbReference>
<dbReference type="InterPro" id="IPR011601">
    <property type="entry name" value="MurB_C"/>
</dbReference>
<comment type="caution">
    <text evidence="18">The sequence shown here is derived from an EMBL/GenBank/DDBJ whole genome shotgun (WGS) entry which is preliminary data.</text>
</comment>
<dbReference type="Proteomes" id="UP000549765">
    <property type="component" value="Unassembled WGS sequence"/>
</dbReference>
<dbReference type="PANTHER" id="PTHR21071">
    <property type="entry name" value="UDP-N-ACETYLENOLPYRUVOYLGLUCOSAMINE REDUCTASE"/>
    <property type="match status" value="1"/>
</dbReference>
<dbReference type="InterPro" id="IPR006094">
    <property type="entry name" value="Oxid_FAD_bind_N"/>
</dbReference>
<comment type="cofactor">
    <cofactor evidence="1 16">
        <name>FAD</name>
        <dbReference type="ChEBI" id="CHEBI:57692"/>
    </cofactor>
</comment>
<dbReference type="RefSeq" id="WP_168722141.1">
    <property type="nucleotide sequence ID" value="NZ_JAAXPN010000005.1"/>
</dbReference>
<keyword evidence="5 16" id="KW-0963">Cytoplasm</keyword>
<evidence type="ECO:0000256" key="15">
    <source>
        <dbReference type="ARBA" id="ARBA00048914"/>
    </source>
</evidence>
<keyword evidence="12 16" id="KW-0560">Oxidoreductase</keyword>
<dbReference type="EC" id="1.3.1.98" evidence="16"/>
<dbReference type="InterPro" id="IPR003170">
    <property type="entry name" value="MurB"/>
</dbReference>
<evidence type="ECO:0000256" key="14">
    <source>
        <dbReference type="ARBA" id="ARBA00023316"/>
    </source>
</evidence>
<protein>
    <recommendedName>
        <fullName evidence="16">UDP-N-acetylenolpyruvoylglucosamine reductase</fullName>
        <ecNumber evidence="16">1.3.1.98</ecNumber>
    </recommendedName>
    <alternativeName>
        <fullName evidence="16">UDP-N-acetylmuramate dehydrogenase</fullName>
    </alternativeName>
</protein>
<dbReference type="SUPFAM" id="SSF56194">
    <property type="entry name" value="Uridine diphospho-N-Acetylenolpyruvylglucosamine reductase, MurB, C-terminal domain"/>
    <property type="match status" value="1"/>
</dbReference>
<keyword evidence="19" id="KW-1185">Reference proteome</keyword>
<evidence type="ECO:0000256" key="13">
    <source>
        <dbReference type="ARBA" id="ARBA00023306"/>
    </source>
</evidence>
<dbReference type="Gene3D" id="3.30.43.10">
    <property type="entry name" value="Uridine Diphospho-n-acetylenolpyruvylglucosamine Reductase, domain 2"/>
    <property type="match status" value="1"/>
</dbReference>
<dbReference type="Gene3D" id="3.30.465.10">
    <property type="match status" value="1"/>
</dbReference>
<feature type="active site" evidence="16">
    <location>
        <position position="291"/>
    </location>
</feature>
<accession>A0A7X6S2T6</accession>
<evidence type="ECO:0000256" key="10">
    <source>
        <dbReference type="ARBA" id="ARBA00022960"/>
    </source>
</evidence>
<dbReference type="EMBL" id="JAAXPN010000005">
    <property type="protein sequence ID" value="NKZ24350.1"/>
    <property type="molecule type" value="Genomic_DNA"/>
</dbReference>
<evidence type="ECO:0000259" key="17">
    <source>
        <dbReference type="PROSITE" id="PS51387"/>
    </source>
</evidence>
<evidence type="ECO:0000256" key="6">
    <source>
        <dbReference type="ARBA" id="ARBA00022618"/>
    </source>
</evidence>
<feature type="active site" description="Proton donor" evidence="16">
    <location>
        <position position="221"/>
    </location>
</feature>
<proteinExistence type="inferred from homology"/>
<dbReference type="HAMAP" id="MF_00037">
    <property type="entry name" value="MurB"/>
    <property type="match status" value="1"/>
</dbReference>
<dbReference type="PANTHER" id="PTHR21071:SF4">
    <property type="entry name" value="UDP-N-ACETYLENOLPYRUVOYLGLUCOSAMINE REDUCTASE"/>
    <property type="match status" value="1"/>
</dbReference>
<dbReference type="PROSITE" id="PS51387">
    <property type="entry name" value="FAD_PCMH"/>
    <property type="match status" value="1"/>
</dbReference>
<dbReference type="InterPro" id="IPR016167">
    <property type="entry name" value="FAD-bd_PCMH_sub1"/>
</dbReference>
<sequence>MTTDLMQKFPTIEILKNEPLNKYTHTKIGGPADWLAFPTTIAETKVLVDYARQVQLPLTVLGNSSNLIIKDGGIRGLVLMMTKLLGIKRQGNEIAAMAGELTIATSEFAYREGLMGLEWAAGIPGSIGGAIFMNAGAYGGETKDVMSKVDVLTREGEFKTYTLAEAKLAYRDSIMQHNHDVVLCAYFTLKPGDKRAIRAVMDDLNFRRASKQPLELPSAGSTFKRPVGYFAGKLIMEANLQGYRVGGAEVSKKHAGFVVNINNATAKDFLAVIKHVQETVWAKDKVKLETEVRILGDD</sequence>
<keyword evidence="7 16" id="KW-0285">Flavoprotein</keyword>
<dbReference type="GO" id="GO:0005829">
    <property type="term" value="C:cytosol"/>
    <property type="evidence" value="ECO:0007669"/>
    <property type="project" value="TreeGrafter"/>
</dbReference>
<keyword evidence="6 16" id="KW-0132">Cell division</keyword>
<evidence type="ECO:0000256" key="5">
    <source>
        <dbReference type="ARBA" id="ARBA00022490"/>
    </source>
</evidence>
<dbReference type="InterPro" id="IPR016166">
    <property type="entry name" value="FAD-bd_PCMH"/>
</dbReference>
<dbReference type="Gene3D" id="3.90.78.10">
    <property type="entry name" value="UDP-N-acetylenolpyruvoylglucosamine reductase, C-terminal domain"/>
    <property type="match status" value="1"/>
</dbReference>
<dbReference type="SUPFAM" id="SSF56176">
    <property type="entry name" value="FAD-binding/transporter-associated domain-like"/>
    <property type="match status" value="1"/>
</dbReference>
<dbReference type="InterPro" id="IPR016169">
    <property type="entry name" value="FAD-bd_PCMH_sub2"/>
</dbReference>
<gene>
    <name evidence="16 18" type="primary">murB</name>
    <name evidence="18" type="ORF">HF964_05985</name>
</gene>
<evidence type="ECO:0000256" key="3">
    <source>
        <dbReference type="ARBA" id="ARBA00004496"/>
    </source>
</evidence>
<dbReference type="Pfam" id="PF01565">
    <property type="entry name" value="FAD_binding_4"/>
    <property type="match status" value="1"/>
</dbReference>
<dbReference type="GO" id="GO:0071555">
    <property type="term" value="P:cell wall organization"/>
    <property type="evidence" value="ECO:0007669"/>
    <property type="project" value="UniProtKB-KW"/>
</dbReference>
<keyword evidence="14 16" id="KW-0961">Cell wall biogenesis/degradation</keyword>
<comment type="catalytic activity">
    <reaction evidence="15 16">
        <text>UDP-N-acetyl-alpha-D-muramate + NADP(+) = UDP-N-acetyl-3-O-(1-carboxyvinyl)-alpha-D-glucosamine + NADPH + H(+)</text>
        <dbReference type="Rhea" id="RHEA:12248"/>
        <dbReference type="ChEBI" id="CHEBI:15378"/>
        <dbReference type="ChEBI" id="CHEBI:57783"/>
        <dbReference type="ChEBI" id="CHEBI:58349"/>
        <dbReference type="ChEBI" id="CHEBI:68483"/>
        <dbReference type="ChEBI" id="CHEBI:70757"/>
        <dbReference type="EC" id="1.3.1.98"/>
    </reaction>
</comment>
<comment type="function">
    <text evidence="2 16">Cell wall formation.</text>
</comment>
<keyword evidence="11 16" id="KW-0573">Peptidoglycan synthesis</keyword>
<evidence type="ECO:0000256" key="12">
    <source>
        <dbReference type="ARBA" id="ARBA00023002"/>
    </source>
</evidence>
<comment type="subcellular location">
    <subcellularLocation>
        <location evidence="3 16">Cytoplasm</location>
    </subcellularLocation>
</comment>
<dbReference type="GO" id="GO:0008360">
    <property type="term" value="P:regulation of cell shape"/>
    <property type="evidence" value="ECO:0007669"/>
    <property type="project" value="UniProtKB-KW"/>
</dbReference>
<dbReference type="UniPathway" id="UPA00219"/>
<evidence type="ECO:0000256" key="2">
    <source>
        <dbReference type="ARBA" id="ARBA00003921"/>
    </source>
</evidence>